<dbReference type="RefSeq" id="WP_042556177.1">
    <property type="nucleotide sequence ID" value="NZ_JXQW01000097.1"/>
</dbReference>
<evidence type="ECO:0000256" key="4">
    <source>
        <dbReference type="ARBA" id="ARBA00022989"/>
    </source>
</evidence>
<evidence type="ECO:0000256" key="3">
    <source>
        <dbReference type="ARBA" id="ARBA00022692"/>
    </source>
</evidence>
<dbReference type="EMBL" id="JXQW01000097">
    <property type="protein sequence ID" value="KIP90405.1"/>
    <property type="molecule type" value="Genomic_DNA"/>
</dbReference>
<dbReference type="NCBIfam" id="TIGR00784">
    <property type="entry name" value="citMHS"/>
    <property type="match status" value="1"/>
</dbReference>
<dbReference type="InterPro" id="IPR003474">
    <property type="entry name" value="Glcn_transporter"/>
</dbReference>
<keyword evidence="4 6" id="KW-1133">Transmembrane helix</keyword>
<feature type="domain" description="Citrate transporter-like" evidence="7">
    <location>
        <begin position="15"/>
        <end position="378"/>
    </location>
</feature>
<feature type="transmembrane region" description="Helical" evidence="6">
    <location>
        <begin position="56"/>
        <end position="74"/>
    </location>
</feature>
<dbReference type="InterPro" id="IPR014738">
    <property type="entry name" value="Citrate_transporter"/>
</dbReference>
<feature type="transmembrane region" description="Helical" evidence="6">
    <location>
        <begin position="95"/>
        <end position="123"/>
    </location>
</feature>
<accession>A0A0D0JZS3</accession>
<dbReference type="GO" id="GO:0005886">
    <property type="term" value="C:plasma membrane"/>
    <property type="evidence" value="ECO:0007669"/>
    <property type="project" value="TreeGrafter"/>
</dbReference>
<reference evidence="8 9" key="1">
    <citation type="submission" date="2014-12" db="EMBL/GenBank/DDBJ databases">
        <title>16Stimator: statistical estimation of ribosomal gene copy numbers from draft genome assemblies.</title>
        <authorList>
            <person name="Perisin M.A."/>
            <person name="Vetter M."/>
            <person name="Gilbert J.A."/>
            <person name="Bergelson J."/>
        </authorList>
    </citation>
    <scope>NUCLEOTIDE SEQUENCE [LARGE SCALE GENOMIC DNA]</scope>
    <source>
        <strain evidence="8 9">MEJ086</strain>
    </source>
</reference>
<gene>
    <name evidence="8" type="ORF">RU08_22855</name>
</gene>
<comment type="caution">
    <text evidence="8">The sequence shown here is derived from an EMBL/GenBank/DDBJ whole genome shotgun (WGS) entry which is preliminary data.</text>
</comment>
<feature type="transmembrane region" description="Helical" evidence="6">
    <location>
        <begin position="329"/>
        <end position="346"/>
    </location>
</feature>
<comment type="subcellular location">
    <subcellularLocation>
        <location evidence="1">Membrane</location>
        <topology evidence="1">Multi-pass membrane protein</topology>
    </subcellularLocation>
</comment>
<evidence type="ECO:0000256" key="6">
    <source>
        <dbReference type="SAM" id="Phobius"/>
    </source>
</evidence>
<evidence type="ECO:0000313" key="8">
    <source>
        <dbReference type="EMBL" id="KIP90405.1"/>
    </source>
</evidence>
<protein>
    <submittedName>
        <fullName evidence="8">Citrate transporter</fullName>
    </submittedName>
</protein>
<evidence type="ECO:0000256" key="2">
    <source>
        <dbReference type="ARBA" id="ARBA00022448"/>
    </source>
</evidence>
<evidence type="ECO:0000256" key="5">
    <source>
        <dbReference type="ARBA" id="ARBA00023136"/>
    </source>
</evidence>
<feature type="transmembrane region" description="Helical" evidence="6">
    <location>
        <begin position="289"/>
        <end position="309"/>
    </location>
</feature>
<dbReference type="PANTHER" id="PTHR30354">
    <property type="entry name" value="GNT FAMILY GLUCONATE TRANSPORTER"/>
    <property type="match status" value="1"/>
</dbReference>
<feature type="transmembrane region" description="Helical" evidence="6">
    <location>
        <begin position="385"/>
        <end position="406"/>
    </location>
</feature>
<dbReference type="InterPro" id="IPR004680">
    <property type="entry name" value="Cit_transptr-like_dom"/>
</dbReference>
<keyword evidence="2" id="KW-0813">Transport</keyword>
<dbReference type="PANTHER" id="PTHR30354:SF26">
    <property type="entry name" value="TRANSPORTER, PUTATIVE-RELATED"/>
    <property type="match status" value="1"/>
</dbReference>
<evidence type="ECO:0000313" key="9">
    <source>
        <dbReference type="Proteomes" id="UP000032068"/>
    </source>
</evidence>
<feature type="transmembrane region" description="Helical" evidence="6">
    <location>
        <begin position="174"/>
        <end position="198"/>
    </location>
</feature>
<feature type="transmembrane region" description="Helical" evidence="6">
    <location>
        <begin position="6"/>
        <end position="22"/>
    </location>
</feature>
<feature type="transmembrane region" description="Helical" evidence="6">
    <location>
        <begin position="135"/>
        <end position="154"/>
    </location>
</feature>
<evidence type="ECO:0000256" key="1">
    <source>
        <dbReference type="ARBA" id="ARBA00004141"/>
    </source>
</evidence>
<sequence length="435" mass="45751">MITALGFTLMFAIVILILMRRITPLVAFVTLPVIACLLAGFAPAQIGTFITEGLKTVAPTATLFIFAILYFGIMRDRGLFDPLVRFLLKSTKGRPLAVAIVTVAVTAVTHLDGIGAATFLLVIPALLPLYLRLGMSRQMLLCLVVLSAGVMNMVPWGGTTTRAAAVSGLDASQLWISLIPIQAIGLALVMSLAVFLGLRAQRSFAASGGVIDDSEPADAPLPDTSQMLPPNTWLYWANLALTAGILACLFTGAFPLFACFMVGLGVALLLNYPSLDEQNRALRAHATDAMQMALVMLAAGILLGVLAGAGMSDGMAHWMINVLPEGSANWIHVIIGAFGVPLGMLFSPDAYYFALLPVIRDVAVAAGVDPAAVASAMLIGENTGFGVSPVVPSVYLAIGLAGVELYKHIRYTVLWAWGISLIMLASAVLLGVVTV</sequence>
<keyword evidence="5 6" id="KW-0472">Membrane</keyword>
<dbReference type="AlphaFoldDB" id="A0A0D0JZS3"/>
<proteinExistence type="predicted"/>
<feature type="transmembrane region" description="Helical" evidence="6">
    <location>
        <begin position="235"/>
        <end position="268"/>
    </location>
</feature>
<dbReference type="Proteomes" id="UP000032068">
    <property type="component" value="Unassembled WGS sequence"/>
</dbReference>
<keyword evidence="3 6" id="KW-0812">Transmembrane</keyword>
<feature type="transmembrane region" description="Helical" evidence="6">
    <location>
        <begin position="29"/>
        <end position="50"/>
    </location>
</feature>
<dbReference type="Pfam" id="PF03600">
    <property type="entry name" value="CitMHS"/>
    <property type="match status" value="1"/>
</dbReference>
<name>A0A0D0JZS3_9PSED</name>
<dbReference type="GO" id="GO:0015137">
    <property type="term" value="F:citrate transmembrane transporter activity"/>
    <property type="evidence" value="ECO:0007669"/>
    <property type="project" value="InterPro"/>
</dbReference>
<dbReference type="OrthoDB" id="5329450at2"/>
<feature type="transmembrane region" description="Helical" evidence="6">
    <location>
        <begin position="413"/>
        <end position="433"/>
    </location>
</feature>
<dbReference type="GO" id="GO:0015128">
    <property type="term" value="F:gluconate transmembrane transporter activity"/>
    <property type="evidence" value="ECO:0007669"/>
    <property type="project" value="InterPro"/>
</dbReference>
<evidence type="ECO:0000259" key="7">
    <source>
        <dbReference type="Pfam" id="PF03600"/>
    </source>
</evidence>
<organism evidence="8 9">
    <name type="scientific">Pseudomonas fulva</name>
    <dbReference type="NCBI Taxonomy" id="47880"/>
    <lineage>
        <taxon>Bacteria</taxon>
        <taxon>Pseudomonadati</taxon>
        <taxon>Pseudomonadota</taxon>
        <taxon>Gammaproteobacteria</taxon>
        <taxon>Pseudomonadales</taxon>
        <taxon>Pseudomonadaceae</taxon>
        <taxon>Pseudomonas</taxon>
    </lineage>
</organism>